<sequence>MGSDTGYGNSLPEIDDGHALHAGSPFSSNSSPATNHESETYSDSTLLNSPTPEINDYDADNSETDRWDEEVIKWPQNSGDRDSERLDFQNELFHELLEGDHLWQITQCKKGGPAMVLDVGTGTGKWAIDYDTADANPDRVMVYGTDLRPIQPDM</sequence>
<dbReference type="InterPro" id="IPR029063">
    <property type="entry name" value="SAM-dependent_MTases_sf"/>
</dbReference>
<evidence type="ECO:0000313" key="2">
    <source>
        <dbReference type="EMBL" id="GKT52623.1"/>
    </source>
</evidence>
<comment type="caution">
    <text evidence="2">The sequence shown here is derived from an EMBL/GenBank/DDBJ whole genome shotgun (WGS) entry which is preliminary data.</text>
</comment>
<dbReference type="Proteomes" id="UP001055115">
    <property type="component" value="Unassembled WGS sequence"/>
</dbReference>
<proteinExistence type="predicted"/>
<evidence type="ECO:0000256" key="1">
    <source>
        <dbReference type="SAM" id="MobiDB-lite"/>
    </source>
</evidence>
<dbReference type="GeneID" id="73333606"/>
<feature type="region of interest" description="Disordered" evidence="1">
    <location>
        <begin position="1"/>
        <end position="67"/>
    </location>
</feature>
<dbReference type="RefSeq" id="XP_049134973.1">
    <property type="nucleotide sequence ID" value="XM_049279016.1"/>
</dbReference>
<dbReference type="EMBL" id="BQXU01000074">
    <property type="protein sequence ID" value="GKT52623.1"/>
    <property type="molecule type" value="Genomic_DNA"/>
</dbReference>
<evidence type="ECO:0000313" key="3">
    <source>
        <dbReference type="Proteomes" id="UP001055115"/>
    </source>
</evidence>
<reference evidence="2 3" key="1">
    <citation type="submission" date="2022-03" db="EMBL/GenBank/DDBJ databases">
        <title>Genome data of Colletotrichum spp.</title>
        <authorList>
            <person name="Utami Y.D."/>
            <person name="Hiruma K."/>
        </authorList>
    </citation>
    <scope>NUCLEOTIDE SEQUENCE [LARGE SCALE GENOMIC DNA]</scope>
    <source>
        <strain evidence="2 3">MAFF 239500</strain>
    </source>
</reference>
<organism evidence="2 3">
    <name type="scientific">Colletotrichum spaethianum</name>
    <dbReference type="NCBI Taxonomy" id="700344"/>
    <lineage>
        <taxon>Eukaryota</taxon>
        <taxon>Fungi</taxon>
        <taxon>Dikarya</taxon>
        <taxon>Ascomycota</taxon>
        <taxon>Pezizomycotina</taxon>
        <taxon>Sordariomycetes</taxon>
        <taxon>Hypocreomycetidae</taxon>
        <taxon>Glomerellales</taxon>
        <taxon>Glomerellaceae</taxon>
        <taxon>Colletotrichum</taxon>
        <taxon>Colletotrichum spaethianum species complex</taxon>
    </lineage>
</organism>
<dbReference type="SUPFAM" id="SSF53335">
    <property type="entry name" value="S-adenosyl-L-methionine-dependent methyltransferases"/>
    <property type="match status" value="1"/>
</dbReference>
<protein>
    <recommendedName>
        <fullName evidence="4">Methyltransferase domain-containing protein</fullName>
    </recommendedName>
</protein>
<feature type="compositionally biased region" description="Polar residues" evidence="1">
    <location>
        <begin position="25"/>
        <end position="52"/>
    </location>
</feature>
<evidence type="ECO:0008006" key="4">
    <source>
        <dbReference type="Google" id="ProtNLM"/>
    </source>
</evidence>
<gene>
    <name evidence="2" type="ORF">ColSpa_12804</name>
</gene>
<dbReference type="AlphaFoldDB" id="A0AA37UTV5"/>
<keyword evidence="3" id="KW-1185">Reference proteome</keyword>
<name>A0AA37UTV5_9PEZI</name>
<accession>A0AA37UTV5</accession>